<feature type="compositionally biased region" description="Acidic residues" evidence="1">
    <location>
        <begin position="159"/>
        <end position="192"/>
    </location>
</feature>
<feature type="compositionally biased region" description="Acidic residues" evidence="1">
    <location>
        <begin position="199"/>
        <end position="213"/>
    </location>
</feature>
<feature type="transmembrane region" description="Helical" evidence="2">
    <location>
        <begin position="514"/>
        <end position="535"/>
    </location>
</feature>
<feature type="compositionally biased region" description="Basic residues" evidence="1">
    <location>
        <begin position="14"/>
        <end position="26"/>
    </location>
</feature>
<reference evidence="3 4" key="1">
    <citation type="submission" date="2019-06" db="EMBL/GenBank/DDBJ databases">
        <title>Genome Sequence of the Brown Rot Fungal Pathogen Monilinia fructicola.</title>
        <authorList>
            <person name="De Miccolis Angelini R.M."/>
            <person name="Landi L."/>
            <person name="Abate D."/>
            <person name="Pollastro S."/>
            <person name="Romanazzi G."/>
            <person name="Faretra F."/>
        </authorList>
    </citation>
    <scope>NUCLEOTIDE SEQUENCE [LARGE SCALE GENOMIC DNA]</scope>
    <source>
        <strain evidence="3 4">Mfrc123</strain>
    </source>
</reference>
<dbReference type="EMBL" id="VICG01000011">
    <property type="protein sequence ID" value="KAA8567482.1"/>
    <property type="molecule type" value="Genomic_DNA"/>
</dbReference>
<name>A0A5M9JI43_MONFR</name>
<feature type="compositionally biased region" description="Acidic residues" evidence="1">
    <location>
        <begin position="63"/>
        <end position="74"/>
    </location>
</feature>
<evidence type="ECO:0000313" key="4">
    <source>
        <dbReference type="Proteomes" id="UP000322873"/>
    </source>
</evidence>
<comment type="caution">
    <text evidence="3">The sequence shown here is derived from an EMBL/GenBank/DDBJ whole genome shotgun (WGS) entry which is preliminary data.</text>
</comment>
<evidence type="ECO:0000313" key="3">
    <source>
        <dbReference type="EMBL" id="KAA8567482.1"/>
    </source>
</evidence>
<feature type="compositionally biased region" description="Acidic residues" evidence="1">
    <location>
        <begin position="44"/>
        <end position="56"/>
    </location>
</feature>
<feature type="compositionally biased region" description="Basic and acidic residues" evidence="1">
    <location>
        <begin position="214"/>
        <end position="224"/>
    </location>
</feature>
<dbReference type="VEuPathDB" id="FungiDB:MFRU_040g00160"/>
<gene>
    <name evidence="3" type="ORF">EYC84_010493</name>
</gene>
<keyword evidence="2" id="KW-0472">Membrane</keyword>
<dbReference type="Proteomes" id="UP000322873">
    <property type="component" value="Unassembled WGS sequence"/>
</dbReference>
<keyword evidence="2" id="KW-0812">Transmembrane</keyword>
<dbReference type="AlphaFoldDB" id="A0A5M9JI43"/>
<evidence type="ECO:0000256" key="2">
    <source>
        <dbReference type="SAM" id="Phobius"/>
    </source>
</evidence>
<organism evidence="3 4">
    <name type="scientific">Monilinia fructicola</name>
    <name type="common">Brown rot fungus</name>
    <name type="synonym">Ciboria fructicola</name>
    <dbReference type="NCBI Taxonomy" id="38448"/>
    <lineage>
        <taxon>Eukaryota</taxon>
        <taxon>Fungi</taxon>
        <taxon>Dikarya</taxon>
        <taxon>Ascomycota</taxon>
        <taxon>Pezizomycotina</taxon>
        <taxon>Leotiomycetes</taxon>
        <taxon>Helotiales</taxon>
        <taxon>Sclerotiniaceae</taxon>
        <taxon>Monilinia</taxon>
    </lineage>
</organism>
<protein>
    <submittedName>
        <fullName evidence="3">Uncharacterized protein</fullName>
    </submittedName>
</protein>
<keyword evidence="2" id="KW-1133">Transmembrane helix</keyword>
<keyword evidence="4" id="KW-1185">Reference proteome</keyword>
<feature type="region of interest" description="Disordered" evidence="1">
    <location>
        <begin position="1"/>
        <end position="236"/>
    </location>
</feature>
<proteinExistence type="predicted"/>
<accession>A0A5M9JI43</accession>
<sequence>MSRNTQRESFKTPTKPKKSMKSKKPKKTTDYSSDSSYAGVDLISDSEDNDSDDEPDVFGRTGEEDDEIETIEDFTDTHDTPQGTNSYEDWSGFEGSPDDTLDDLITEEYNLDSDDSATSRDDESVMWHPDLFETDTSTHGPFLSADALPPGIARRLEDDTYNDDNGSDPESEVDWGNEDDNSSEESESDDSDASGYESDIGDDGGDTTDDEDWRENRPEADESMPRGNSPKPPPCLGFRIQRKKGQPDVITWYHNTDVPFVILDEHGKDLLINGSMEQYNPVLSNQANVMMNAVTDTSLEFGPYPQSDYHATQEAFLESNILTNENVVRPTSSSSYDGSESQSEPLLWADLVHLDENEDQDTMNEPIQAHDSSINTDDGLHPLLVHLDKGTNVGAFRLNRQNENLINSNTISKDALAFGTSTIKGVKNGHLDSLTTSLTPRRKTQIPHAIEPREQKHAHYTQKSIDFVRATMHISRLLKWRVYESSCPSLFFAFILSSLQVFQLNWRLGHELSYLWYTFTCQGISIVAYFVLGIYDWKIFYTLSRWTSVAHFANDMNQYGMEYSPEYGLLGAEFCIPSHSAISLVAW</sequence>
<feature type="compositionally biased region" description="Basic and acidic residues" evidence="1">
    <location>
        <begin position="1"/>
        <end position="10"/>
    </location>
</feature>
<evidence type="ECO:0000256" key="1">
    <source>
        <dbReference type="SAM" id="MobiDB-lite"/>
    </source>
</evidence>
<feature type="compositionally biased region" description="Acidic residues" evidence="1">
    <location>
        <begin position="96"/>
        <end position="115"/>
    </location>
</feature>